<accession>A0A3E5BG49</accession>
<dbReference type="Gene3D" id="3.60.15.10">
    <property type="entry name" value="Ribonuclease Z/Hydroxyacylglutathione hydrolase-like"/>
    <property type="match status" value="1"/>
</dbReference>
<dbReference type="InterPro" id="IPR036866">
    <property type="entry name" value="RibonucZ/Hydroxyglut_hydro"/>
</dbReference>
<evidence type="ECO:0000313" key="2">
    <source>
        <dbReference type="Proteomes" id="UP000260983"/>
    </source>
</evidence>
<evidence type="ECO:0000313" key="1">
    <source>
        <dbReference type="EMBL" id="RGN36429.1"/>
    </source>
</evidence>
<keyword evidence="1" id="KW-0378">Hydrolase</keyword>
<dbReference type="SUPFAM" id="SSF56281">
    <property type="entry name" value="Metallo-hydrolase/oxidoreductase"/>
    <property type="match status" value="1"/>
</dbReference>
<dbReference type="Proteomes" id="UP000260983">
    <property type="component" value="Unassembled WGS sequence"/>
</dbReference>
<dbReference type="GO" id="GO:0016787">
    <property type="term" value="F:hydrolase activity"/>
    <property type="evidence" value="ECO:0007669"/>
    <property type="project" value="UniProtKB-KW"/>
</dbReference>
<dbReference type="EMBL" id="QSUL01000005">
    <property type="protein sequence ID" value="RGN36429.1"/>
    <property type="molecule type" value="Genomic_DNA"/>
</dbReference>
<comment type="caution">
    <text evidence="1">The sequence shown here is derived from an EMBL/GenBank/DDBJ whole genome shotgun (WGS) entry which is preliminary data.</text>
</comment>
<protein>
    <submittedName>
        <fullName evidence="1">MBL fold metallo-hydrolase</fullName>
    </submittedName>
</protein>
<proteinExistence type="predicted"/>
<name>A0A3E5BG49_9BACE</name>
<sequence>MHKVAFGTPFSFKPENMKYIWGLLFALVTVCASSQELPQWKEGYLDIHHINTGKGDCTFCILPDGSTMLIDAGDNNRTGERVVTAKPDTTQRAGEWIADYIRFFIPKNKESIDYYLLTHYHADHIGSWFHKKENKGRYYLTGISEVYQSFPASVIVDRGDDFMPPPAKDSCYANYHKFINTVIDQSRRETFSVGSCEQFRLCYEPEKYPSFYIRNIYANGQIWNGKAGSSSLFPTRKNYPQKEMPRENMYSCVIKLSYGSFDYYTGGDIPGFPRPGRPKWHDIETPVTDVVGKVEVAVLNHHGYEDGTNENFLRNLSPRNIIMSTWDALHPNHTVLHRLFSKEIYPEERNVFSTNMHPATKIVIGDIVDRMASHQGHIMVRVYPGGDEYRMYVFNDMVPISESRILYKSEIFKCIK</sequence>
<dbReference type="PANTHER" id="PTHR30619">
    <property type="entry name" value="DNA INTERNALIZATION/COMPETENCE PROTEIN COMEC/REC2"/>
    <property type="match status" value="1"/>
</dbReference>
<dbReference type="InterPro" id="IPR052159">
    <property type="entry name" value="Competence_DNA_uptake"/>
</dbReference>
<dbReference type="AlphaFoldDB" id="A0A3E5BG49"/>
<organism evidence="1 2">
    <name type="scientific">Bacteroides oleiciplenus</name>
    <dbReference type="NCBI Taxonomy" id="626931"/>
    <lineage>
        <taxon>Bacteria</taxon>
        <taxon>Pseudomonadati</taxon>
        <taxon>Bacteroidota</taxon>
        <taxon>Bacteroidia</taxon>
        <taxon>Bacteroidales</taxon>
        <taxon>Bacteroidaceae</taxon>
        <taxon>Bacteroides</taxon>
    </lineage>
</organism>
<gene>
    <name evidence="1" type="ORF">DXB65_08470</name>
</gene>
<reference evidence="1 2" key="1">
    <citation type="submission" date="2018-08" db="EMBL/GenBank/DDBJ databases">
        <title>A genome reference for cultivated species of the human gut microbiota.</title>
        <authorList>
            <person name="Zou Y."/>
            <person name="Xue W."/>
            <person name="Luo G."/>
        </authorList>
    </citation>
    <scope>NUCLEOTIDE SEQUENCE [LARGE SCALE GENOMIC DNA]</scope>
    <source>
        <strain evidence="1 2">OM05-15BH</strain>
    </source>
</reference>
<dbReference type="PANTHER" id="PTHR30619:SF1">
    <property type="entry name" value="RECOMBINATION PROTEIN 2"/>
    <property type="match status" value="1"/>
</dbReference>